<accession>A0A453TDN2</accession>
<keyword evidence="9" id="KW-1133">Transmembrane helix</keyword>
<comment type="subcellular location">
    <subcellularLocation>
        <location evidence="1">Membrane</location>
        <topology evidence="1">Single-pass type I membrane protein</topology>
    </subcellularLocation>
</comment>
<dbReference type="Gramene" id="AET7Gv21356800.14">
    <property type="protein sequence ID" value="AET7Gv21356800.14"/>
    <property type="gene ID" value="AET7Gv21356800"/>
</dbReference>
<keyword evidence="11" id="KW-0325">Glycoprotein</keyword>
<dbReference type="Proteomes" id="UP000015105">
    <property type="component" value="Chromosome 7D"/>
</dbReference>
<dbReference type="PANTHER" id="PTHR45707">
    <property type="entry name" value="C2 CALCIUM/LIPID-BINDING PLANT PHOSPHORIBOSYLTRANSFERASE FAMILY PROTEIN"/>
    <property type="match status" value="1"/>
</dbReference>
<name>A0A453TDN2_AEGTS</name>
<evidence type="ECO:0000256" key="5">
    <source>
        <dbReference type="ARBA" id="ARBA00022729"/>
    </source>
</evidence>
<dbReference type="GO" id="GO:0004674">
    <property type="term" value="F:protein serine/threonine kinase activity"/>
    <property type="evidence" value="ECO:0007669"/>
    <property type="project" value="UniProtKB-KW"/>
</dbReference>
<keyword evidence="14" id="KW-1185">Reference proteome</keyword>
<dbReference type="PANTHER" id="PTHR45707:SF76">
    <property type="entry name" value="PROTEIN KINASE DOMAIN-CONTAINING PROTEIN"/>
    <property type="match status" value="1"/>
</dbReference>
<dbReference type="InterPro" id="IPR008271">
    <property type="entry name" value="Ser/Thr_kinase_AS"/>
</dbReference>
<evidence type="ECO:0000256" key="2">
    <source>
        <dbReference type="ARBA" id="ARBA00022527"/>
    </source>
</evidence>
<keyword evidence="4" id="KW-0812">Transmembrane</keyword>
<dbReference type="GO" id="GO:0016020">
    <property type="term" value="C:membrane"/>
    <property type="evidence" value="ECO:0007669"/>
    <property type="project" value="UniProtKB-SubCell"/>
</dbReference>
<dbReference type="SMART" id="SM00220">
    <property type="entry name" value="S_TKc"/>
    <property type="match status" value="1"/>
</dbReference>
<dbReference type="PIRSF" id="PIRSF000654">
    <property type="entry name" value="Integrin-linked_kinase"/>
    <property type="match status" value="1"/>
</dbReference>
<keyword evidence="2" id="KW-0723">Serine/threonine-protein kinase</keyword>
<keyword evidence="10" id="KW-0472">Membrane</keyword>
<feature type="domain" description="Protein kinase" evidence="12">
    <location>
        <begin position="1"/>
        <end position="222"/>
    </location>
</feature>
<evidence type="ECO:0000256" key="9">
    <source>
        <dbReference type="ARBA" id="ARBA00022989"/>
    </source>
</evidence>
<evidence type="ECO:0000256" key="8">
    <source>
        <dbReference type="ARBA" id="ARBA00022840"/>
    </source>
</evidence>
<dbReference type="AlphaFoldDB" id="A0A453TDN2"/>
<dbReference type="PROSITE" id="PS50011">
    <property type="entry name" value="PROTEIN_KINASE_DOM"/>
    <property type="match status" value="1"/>
</dbReference>
<sequence length="235" mass="27397">MFMDVLREYLAENTESLLCLEFLPNGCLDKYISDEFSKHDWRTRWNIIEGVCFGLRYLHEQSNGPIVHLDIKPANILLDENMLPKIADFGQSRLFDKKQTISTKHTIGTLGYILPEYFRGIITPKSDIFSLGVVILEVITGHRNYPYDIRRSSEDFIKSELQKWRTALQEEPTMKSVDKDCKQIKRCIQIGLICVNLDRTKRPTMKEIINMLQGVESMDQYISNELSCHDIQEEE</sequence>
<dbReference type="FunFam" id="1.10.510.10:FF:000590">
    <property type="entry name" value="PR5-like receptor kinase"/>
    <property type="match status" value="1"/>
</dbReference>
<dbReference type="GO" id="GO:0005524">
    <property type="term" value="F:ATP binding"/>
    <property type="evidence" value="ECO:0007669"/>
    <property type="project" value="UniProtKB-KW"/>
</dbReference>
<proteinExistence type="predicted"/>
<protein>
    <recommendedName>
        <fullName evidence="12">Protein kinase domain-containing protein</fullName>
    </recommendedName>
</protein>
<reference evidence="14" key="1">
    <citation type="journal article" date="2014" name="Science">
        <title>Ancient hybridizations among the ancestral genomes of bread wheat.</title>
        <authorList>
            <consortium name="International Wheat Genome Sequencing Consortium,"/>
            <person name="Marcussen T."/>
            <person name="Sandve S.R."/>
            <person name="Heier L."/>
            <person name="Spannagl M."/>
            <person name="Pfeifer M."/>
            <person name="Jakobsen K.S."/>
            <person name="Wulff B.B."/>
            <person name="Steuernagel B."/>
            <person name="Mayer K.F."/>
            <person name="Olsen O.A."/>
        </authorList>
    </citation>
    <scope>NUCLEOTIDE SEQUENCE [LARGE SCALE GENOMIC DNA]</scope>
    <source>
        <strain evidence="14">cv. AL8/78</strain>
    </source>
</reference>
<dbReference type="Gene3D" id="1.10.510.10">
    <property type="entry name" value="Transferase(Phosphotransferase) domain 1"/>
    <property type="match status" value="1"/>
</dbReference>
<evidence type="ECO:0000256" key="10">
    <source>
        <dbReference type="ARBA" id="ARBA00023136"/>
    </source>
</evidence>
<dbReference type="InterPro" id="IPR000719">
    <property type="entry name" value="Prot_kinase_dom"/>
</dbReference>
<keyword evidence="8" id="KW-0067">ATP-binding</keyword>
<dbReference type="PROSITE" id="PS00108">
    <property type="entry name" value="PROTEIN_KINASE_ST"/>
    <property type="match status" value="1"/>
</dbReference>
<evidence type="ECO:0000313" key="14">
    <source>
        <dbReference type="Proteomes" id="UP000015105"/>
    </source>
</evidence>
<reference evidence="13" key="4">
    <citation type="submission" date="2019-03" db="UniProtKB">
        <authorList>
            <consortium name="EnsemblPlants"/>
        </authorList>
    </citation>
    <scope>IDENTIFICATION</scope>
</reference>
<keyword evidence="5" id="KW-0732">Signal</keyword>
<dbReference type="InterPro" id="IPR011009">
    <property type="entry name" value="Kinase-like_dom_sf"/>
</dbReference>
<dbReference type="Pfam" id="PF00069">
    <property type="entry name" value="Pkinase"/>
    <property type="match status" value="1"/>
</dbReference>
<reference evidence="14" key="2">
    <citation type="journal article" date="2017" name="Nat. Plants">
        <title>The Aegilops tauschii genome reveals multiple impacts of transposons.</title>
        <authorList>
            <person name="Zhao G."/>
            <person name="Zou C."/>
            <person name="Li K."/>
            <person name="Wang K."/>
            <person name="Li T."/>
            <person name="Gao L."/>
            <person name="Zhang X."/>
            <person name="Wang H."/>
            <person name="Yang Z."/>
            <person name="Liu X."/>
            <person name="Jiang W."/>
            <person name="Mao L."/>
            <person name="Kong X."/>
            <person name="Jiao Y."/>
            <person name="Jia J."/>
        </authorList>
    </citation>
    <scope>NUCLEOTIDE SEQUENCE [LARGE SCALE GENOMIC DNA]</scope>
    <source>
        <strain evidence="14">cv. AL8/78</strain>
    </source>
</reference>
<dbReference type="EnsemblPlants" id="AET7Gv21356800.14">
    <property type="protein sequence ID" value="AET7Gv21356800.14"/>
    <property type="gene ID" value="AET7Gv21356800"/>
</dbReference>
<keyword evidence="7" id="KW-0418">Kinase</keyword>
<reference evidence="13" key="3">
    <citation type="journal article" date="2017" name="Nature">
        <title>Genome sequence of the progenitor of the wheat D genome Aegilops tauschii.</title>
        <authorList>
            <person name="Luo M.C."/>
            <person name="Gu Y.Q."/>
            <person name="Puiu D."/>
            <person name="Wang H."/>
            <person name="Twardziok S.O."/>
            <person name="Deal K.R."/>
            <person name="Huo N."/>
            <person name="Zhu T."/>
            <person name="Wang L."/>
            <person name="Wang Y."/>
            <person name="McGuire P.E."/>
            <person name="Liu S."/>
            <person name="Long H."/>
            <person name="Ramasamy R.K."/>
            <person name="Rodriguez J.C."/>
            <person name="Van S.L."/>
            <person name="Yuan L."/>
            <person name="Wang Z."/>
            <person name="Xia Z."/>
            <person name="Xiao L."/>
            <person name="Anderson O.D."/>
            <person name="Ouyang S."/>
            <person name="Liang Y."/>
            <person name="Zimin A.V."/>
            <person name="Pertea G."/>
            <person name="Qi P."/>
            <person name="Bennetzen J.L."/>
            <person name="Dai X."/>
            <person name="Dawson M.W."/>
            <person name="Muller H.G."/>
            <person name="Kugler K."/>
            <person name="Rivarola-Duarte L."/>
            <person name="Spannagl M."/>
            <person name="Mayer K.F.X."/>
            <person name="Lu F.H."/>
            <person name="Bevan M.W."/>
            <person name="Leroy P."/>
            <person name="Li P."/>
            <person name="You F.M."/>
            <person name="Sun Q."/>
            <person name="Liu Z."/>
            <person name="Lyons E."/>
            <person name="Wicker T."/>
            <person name="Salzberg S.L."/>
            <person name="Devos K.M."/>
            <person name="Dvorak J."/>
        </authorList>
    </citation>
    <scope>NUCLEOTIDE SEQUENCE [LARGE SCALE GENOMIC DNA]</scope>
    <source>
        <strain evidence="13">cv. AL8/78</strain>
    </source>
</reference>
<evidence type="ECO:0000256" key="3">
    <source>
        <dbReference type="ARBA" id="ARBA00022679"/>
    </source>
</evidence>
<evidence type="ECO:0000259" key="12">
    <source>
        <dbReference type="PROSITE" id="PS50011"/>
    </source>
</evidence>
<evidence type="ECO:0000313" key="13">
    <source>
        <dbReference type="EnsemblPlants" id="AET7Gv21356800.14"/>
    </source>
</evidence>
<reference evidence="13" key="5">
    <citation type="journal article" date="2021" name="G3 (Bethesda)">
        <title>Aegilops tauschii genome assembly Aet v5.0 features greater sequence contiguity and improved annotation.</title>
        <authorList>
            <person name="Wang L."/>
            <person name="Zhu T."/>
            <person name="Rodriguez J.C."/>
            <person name="Deal K.R."/>
            <person name="Dubcovsky J."/>
            <person name="McGuire P.E."/>
            <person name="Lux T."/>
            <person name="Spannagl M."/>
            <person name="Mayer K.F.X."/>
            <person name="Baldrich P."/>
            <person name="Meyers B.C."/>
            <person name="Huo N."/>
            <person name="Gu Y.Q."/>
            <person name="Zhou H."/>
            <person name="Devos K.M."/>
            <person name="Bennetzen J.L."/>
            <person name="Unver T."/>
            <person name="Budak H."/>
            <person name="Gulick P.J."/>
            <person name="Galiba G."/>
            <person name="Kalapos B."/>
            <person name="Nelson D.R."/>
            <person name="Li P."/>
            <person name="You F.M."/>
            <person name="Luo M.C."/>
            <person name="Dvorak J."/>
        </authorList>
    </citation>
    <scope>NUCLEOTIDE SEQUENCE [LARGE SCALE GENOMIC DNA]</scope>
    <source>
        <strain evidence="13">cv. AL8/78</strain>
    </source>
</reference>
<evidence type="ECO:0000256" key="1">
    <source>
        <dbReference type="ARBA" id="ARBA00004479"/>
    </source>
</evidence>
<organism evidence="13 14">
    <name type="scientific">Aegilops tauschii subsp. strangulata</name>
    <name type="common">Goatgrass</name>
    <dbReference type="NCBI Taxonomy" id="200361"/>
    <lineage>
        <taxon>Eukaryota</taxon>
        <taxon>Viridiplantae</taxon>
        <taxon>Streptophyta</taxon>
        <taxon>Embryophyta</taxon>
        <taxon>Tracheophyta</taxon>
        <taxon>Spermatophyta</taxon>
        <taxon>Magnoliopsida</taxon>
        <taxon>Liliopsida</taxon>
        <taxon>Poales</taxon>
        <taxon>Poaceae</taxon>
        <taxon>BOP clade</taxon>
        <taxon>Pooideae</taxon>
        <taxon>Triticodae</taxon>
        <taxon>Triticeae</taxon>
        <taxon>Triticinae</taxon>
        <taxon>Aegilops</taxon>
    </lineage>
</organism>
<keyword evidence="6" id="KW-0547">Nucleotide-binding</keyword>
<evidence type="ECO:0000256" key="11">
    <source>
        <dbReference type="ARBA" id="ARBA00023180"/>
    </source>
</evidence>
<evidence type="ECO:0000256" key="6">
    <source>
        <dbReference type="ARBA" id="ARBA00022741"/>
    </source>
</evidence>
<keyword evidence="3" id="KW-0808">Transferase</keyword>
<dbReference type="SUPFAM" id="SSF56112">
    <property type="entry name" value="Protein kinase-like (PK-like)"/>
    <property type="match status" value="1"/>
</dbReference>
<evidence type="ECO:0000256" key="4">
    <source>
        <dbReference type="ARBA" id="ARBA00022692"/>
    </source>
</evidence>
<evidence type="ECO:0000256" key="7">
    <source>
        <dbReference type="ARBA" id="ARBA00022777"/>
    </source>
</evidence>